<name>G0TX48_TRYVY</name>
<dbReference type="GO" id="GO:0005730">
    <property type="term" value="C:nucleolus"/>
    <property type="evidence" value="ECO:0007669"/>
    <property type="project" value="TreeGrafter"/>
</dbReference>
<dbReference type="OMA" id="HEGISPY"/>
<dbReference type="GO" id="GO:1990817">
    <property type="term" value="F:poly(A) RNA polymerase activity"/>
    <property type="evidence" value="ECO:0007669"/>
    <property type="project" value="InterPro"/>
</dbReference>
<dbReference type="GO" id="GO:0003729">
    <property type="term" value="F:mRNA binding"/>
    <property type="evidence" value="ECO:0007669"/>
    <property type="project" value="TreeGrafter"/>
</dbReference>
<dbReference type="GO" id="GO:0043634">
    <property type="term" value="P:polyadenylation-dependent ncRNA catabolic process"/>
    <property type="evidence" value="ECO:0007669"/>
    <property type="project" value="TreeGrafter"/>
</dbReference>
<reference evidence="2" key="1">
    <citation type="journal article" date="2012" name="Proc. Natl. Acad. Sci. U.S.A.">
        <title>Antigenic diversity is generated by distinct evolutionary mechanisms in African trypanosome species.</title>
        <authorList>
            <person name="Jackson A.P."/>
            <person name="Berry A."/>
            <person name="Aslett M."/>
            <person name="Allison H.C."/>
            <person name="Burton P."/>
            <person name="Vavrova-Anderson J."/>
            <person name="Brown R."/>
            <person name="Browne H."/>
            <person name="Corton N."/>
            <person name="Hauser H."/>
            <person name="Gamble J."/>
            <person name="Gilderthorp R."/>
            <person name="Marcello L."/>
            <person name="McQuillan J."/>
            <person name="Otto T.D."/>
            <person name="Quail M.A."/>
            <person name="Sanders M.J."/>
            <person name="van Tonder A."/>
            <person name="Ginger M.L."/>
            <person name="Field M.C."/>
            <person name="Barry J.D."/>
            <person name="Hertz-Fowler C."/>
            <person name="Berriman M."/>
        </authorList>
    </citation>
    <scope>NUCLEOTIDE SEQUENCE</scope>
    <source>
        <strain evidence="2">Y486</strain>
    </source>
</reference>
<evidence type="ECO:0000313" key="2">
    <source>
        <dbReference type="EMBL" id="CCC48538.1"/>
    </source>
</evidence>
<dbReference type="Gene3D" id="1.10.1410.10">
    <property type="match status" value="1"/>
</dbReference>
<dbReference type="EMBL" id="HE573022">
    <property type="protein sequence ID" value="CCC48538.1"/>
    <property type="molecule type" value="Genomic_DNA"/>
</dbReference>
<feature type="region of interest" description="Disordered" evidence="1">
    <location>
        <begin position="64"/>
        <end position="85"/>
    </location>
</feature>
<dbReference type="InterPro" id="IPR045862">
    <property type="entry name" value="Trf4-like"/>
</dbReference>
<accession>G0TX48</accession>
<evidence type="ECO:0000256" key="1">
    <source>
        <dbReference type="SAM" id="MobiDB-lite"/>
    </source>
</evidence>
<dbReference type="SUPFAM" id="SSF81631">
    <property type="entry name" value="PAP/OAS1 substrate-binding domain"/>
    <property type="match status" value="1"/>
</dbReference>
<dbReference type="AlphaFoldDB" id="G0TX48"/>
<dbReference type="PANTHER" id="PTHR23092">
    <property type="entry name" value="POLY(A) RNA POLYMERASE"/>
    <property type="match status" value="1"/>
</dbReference>
<organism evidence="2">
    <name type="scientific">Trypanosoma vivax (strain Y486)</name>
    <dbReference type="NCBI Taxonomy" id="1055687"/>
    <lineage>
        <taxon>Eukaryota</taxon>
        <taxon>Discoba</taxon>
        <taxon>Euglenozoa</taxon>
        <taxon>Kinetoplastea</taxon>
        <taxon>Metakinetoplastina</taxon>
        <taxon>Trypanosomatida</taxon>
        <taxon>Trypanosomatidae</taxon>
        <taxon>Trypanosoma</taxon>
        <taxon>Duttonella</taxon>
    </lineage>
</organism>
<dbReference type="InterPro" id="IPR043519">
    <property type="entry name" value="NT_sf"/>
</dbReference>
<sequence length="452" mass="49367">MQSAPSSSPYWSSQQSGQLHSVVSPVATANVDSSDSVAHDFFPSHQEGAANQCASNIFYRPRFPSSTASSRRSTRRSTPRSQLSSDFSAAAAATDVVLVGTRPLLKALARRCRPFPPWCVGFGVPNDMTTEMQLFSSFLRPTPTEQSCNESAIRAATDVLQNVWPSASLRPIAATAAGLPMFKDITLHYYVVGTEQSGAEEHDIHSRVQEVANAAGMQVEFCNDYRGATCVLLSDARTGVRLNVRYGSEAPRAEAASSVFATILASNESNRAVYILLDALLRQNKILDDTGTKTEMLNGEALATMLVAVINSYDVDDTPDSGRLLMDFFLTYGFSANFDITKNSVTIKGMREATYKVHANAALSVLDPSNETRNLTSHLQKAAHLQAVFNYCYTALSQFAQVLRHQQRAQSTLSTIIGGEAYWGRVLQLYHEGISPFVEVVSSKKHMLIRAL</sequence>
<dbReference type="Gene3D" id="3.30.460.10">
    <property type="entry name" value="Beta Polymerase, domain 2"/>
    <property type="match status" value="1"/>
</dbReference>
<dbReference type="PANTHER" id="PTHR23092:SF47">
    <property type="entry name" value="POLYMERASE SIGMA, PUTATIVE-RELATED"/>
    <property type="match status" value="1"/>
</dbReference>
<gene>
    <name evidence="2" type="ORF">TVY486_0603290</name>
</gene>
<dbReference type="GO" id="GO:0031123">
    <property type="term" value="P:RNA 3'-end processing"/>
    <property type="evidence" value="ECO:0007669"/>
    <property type="project" value="TreeGrafter"/>
</dbReference>
<dbReference type="GO" id="GO:0031499">
    <property type="term" value="C:TRAMP complex"/>
    <property type="evidence" value="ECO:0007669"/>
    <property type="project" value="TreeGrafter"/>
</dbReference>
<protein>
    <submittedName>
        <fullName evidence="2">Uncharacterized protein</fullName>
    </submittedName>
</protein>
<proteinExistence type="predicted"/>
<dbReference type="VEuPathDB" id="TriTrypDB:TvY486_0603290"/>